<dbReference type="EMBL" id="NIVC01000728">
    <property type="protein sequence ID" value="PAA77704.1"/>
    <property type="molecule type" value="Genomic_DNA"/>
</dbReference>
<reference evidence="1 2" key="1">
    <citation type="submission" date="2017-06" db="EMBL/GenBank/DDBJ databases">
        <title>A platform for efficient transgenesis in Macrostomum lignano, a flatworm model organism for stem cell research.</title>
        <authorList>
            <person name="Berezikov E."/>
        </authorList>
    </citation>
    <scope>NUCLEOTIDE SEQUENCE [LARGE SCALE GENOMIC DNA]</scope>
    <source>
        <strain evidence="1">DV1</strain>
        <tissue evidence="1">Whole organism</tissue>
    </source>
</reference>
<sequence>NRQQAAVICRVHSVAPASNGATRRLSLADTDGKLLTCYVRDRALLTRLLGNDSSSSGYSWWRCYLSEFAPHLYGMDRAESLYFQAPSTPAGQSSNSSFCPSSSSRFFLTPSIGVGGASSYSSLCLRTPVCDDEFAQLPDGAFETLSESRFLALPASALLASPPASQSPASSWPCSTPRIQLSGSVAKASTAAPNSAVIQSGLDLFANNVEETIEQEAEASRDSNVTIVTDNLSGNCRSGRRFMPVPATP</sequence>
<organism evidence="1 2">
    <name type="scientific">Macrostomum lignano</name>
    <dbReference type="NCBI Taxonomy" id="282301"/>
    <lineage>
        <taxon>Eukaryota</taxon>
        <taxon>Metazoa</taxon>
        <taxon>Spiralia</taxon>
        <taxon>Lophotrochozoa</taxon>
        <taxon>Platyhelminthes</taxon>
        <taxon>Rhabditophora</taxon>
        <taxon>Macrostomorpha</taxon>
        <taxon>Macrostomida</taxon>
        <taxon>Macrostomidae</taxon>
        <taxon>Macrostomum</taxon>
    </lineage>
</organism>
<evidence type="ECO:0000313" key="2">
    <source>
        <dbReference type="Proteomes" id="UP000215902"/>
    </source>
</evidence>
<feature type="non-terminal residue" evidence="1">
    <location>
        <position position="1"/>
    </location>
</feature>
<comment type="caution">
    <text evidence="1">The sequence shown here is derived from an EMBL/GenBank/DDBJ whole genome shotgun (WGS) entry which is preliminary data.</text>
</comment>
<gene>
    <name evidence="1" type="ORF">BOX15_Mlig032302g2</name>
</gene>
<dbReference type="AlphaFoldDB" id="A0A267FWU5"/>
<name>A0A267FWU5_9PLAT</name>
<accession>A0A267FWU5</accession>
<proteinExistence type="predicted"/>
<evidence type="ECO:0000313" key="1">
    <source>
        <dbReference type="EMBL" id="PAA77704.1"/>
    </source>
</evidence>
<keyword evidence="2" id="KW-1185">Reference proteome</keyword>
<protein>
    <submittedName>
        <fullName evidence="1">Uncharacterized protein</fullName>
    </submittedName>
</protein>
<dbReference type="Proteomes" id="UP000215902">
    <property type="component" value="Unassembled WGS sequence"/>
</dbReference>